<accession>K0KFJ8</accession>
<reference evidence="2 3" key="1">
    <citation type="journal article" date="2012" name="Eukaryot. Cell">
        <title>Draft genome sequence of Wickerhamomyces ciferrii NRRL Y-1031 F-60-10.</title>
        <authorList>
            <person name="Schneider J."/>
            <person name="Andrea H."/>
            <person name="Blom J."/>
            <person name="Jaenicke S."/>
            <person name="Ruckert C."/>
            <person name="Schorsch C."/>
            <person name="Szczepanowski R."/>
            <person name="Farwick M."/>
            <person name="Goesmann A."/>
            <person name="Puhler A."/>
            <person name="Schaffer S."/>
            <person name="Tauch A."/>
            <person name="Kohler T."/>
            <person name="Brinkrolf K."/>
        </authorList>
    </citation>
    <scope>NUCLEOTIDE SEQUENCE [LARGE SCALE GENOMIC DNA]</scope>
    <source>
        <strain evidence="3">ATCC 14091 / BCRC 22168 / CBS 111 / JCM 3599 / NBRC 0793 / NRRL Y-1031 F-60-10</strain>
    </source>
</reference>
<dbReference type="EMBL" id="CAIF01000011">
    <property type="protein sequence ID" value="CCH41007.1"/>
    <property type="molecule type" value="Genomic_DNA"/>
</dbReference>
<organism evidence="2 3">
    <name type="scientific">Wickerhamomyces ciferrii (strain ATCC 14091 / BCRC 22168 / CBS 111 / JCM 3599 / NBRC 0793 / NRRL Y-1031 F-60-10)</name>
    <name type="common">Yeast</name>
    <name type="synonym">Pichia ciferrii</name>
    <dbReference type="NCBI Taxonomy" id="1206466"/>
    <lineage>
        <taxon>Eukaryota</taxon>
        <taxon>Fungi</taxon>
        <taxon>Dikarya</taxon>
        <taxon>Ascomycota</taxon>
        <taxon>Saccharomycotina</taxon>
        <taxon>Saccharomycetes</taxon>
        <taxon>Phaffomycetales</taxon>
        <taxon>Wickerhamomycetaceae</taxon>
        <taxon>Wickerhamomyces</taxon>
    </lineage>
</organism>
<gene>
    <name evidence="2" type="ORF">BN7_544</name>
</gene>
<name>K0KFJ8_WICCF</name>
<sequence>MQFVNHSPRADRAITNADITLRENKRLFSPKSLGATLEQQRSPKRKLTDDADHMKRSRSDELKIKHDNDLLHCHGDDWPVFLHPEGGYIQQSPYGNIHIIKDANSERSSIDKTINLDTFSTKIPQSKPIPETPKKKSSVPLAYSRLPLPYSPSSEVESYMVEGYQQELNKSYDVHKEDIVNVNYNLYDHHNEDAHLNEVTGGSYNEDFDMIL</sequence>
<feature type="compositionally biased region" description="Basic and acidic residues" evidence="1">
    <location>
        <begin position="46"/>
        <end position="60"/>
    </location>
</feature>
<protein>
    <submittedName>
        <fullName evidence="2">Uncharacterized protein</fullName>
    </submittedName>
</protein>
<evidence type="ECO:0000313" key="3">
    <source>
        <dbReference type="Proteomes" id="UP000009328"/>
    </source>
</evidence>
<evidence type="ECO:0000313" key="2">
    <source>
        <dbReference type="EMBL" id="CCH41007.1"/>
    </source>
</evidence>
<evidence type="ECO:0000256" key="1">
    <source>
        <dbReference type="SAM" id="MobiDB-lite"/>
    </source>
</evidence>
<dbReference type="Proteomes" id="UP000009328">
    <property type="component" value="Unassembled WGS sequence"/>
</dbReference>
<keyword evidence="3" id="KW-1185">Reference proteome</keyword>
<comment type="caution">
    <text evidence="2">The sequence shown here is derived from an EMBL/GenBank/DDBJ whole genome shotgun (WGS) entry which is preliminary data.</text>
</comment>
<dbReference type="AlphaFoldDB" id="K0KFJ8"/>
<proteinExistence type="predicted"/>
<feature type="region of interest" description="Disordered" evidence="1">
    <location>
        <begin position="36"/>
        <end position="60"/>
    </location>
</feature>
<dbReference type="InParanoid" id="K0KFJ8"/>
<dbReference type="HOGENOM" id="CLU_1300547_0_0_1"/>